<dbReference type="InterPro" id="IPR003837">
    <property type="entry name" value="GatC"/>
</dbReference>
<dbReference type="Gene3D" id="1.10.20.60">
    <property type="entry name" value="Glu-tRNAGln amidotransferase C subunit, N-terminal domain"/>
    <property type="match status" value="1"/>
</dbReference>
<keyword evidence="6" id="KW-0067">ATP-binding</keyword>
<sequence>MKITIEEAKKIALLSRLEFSPEDLEKMRESMNSILTHMEELSQYDTTDVAPTVHAVEQYNVMREDKPHQSFTNEQALMNAPESEDGYFKVPKII</sequence>
<dbReference type="SUPFAM" id="SSF141000">
    <property type="entry name" value="Glu-tRNAGln amidotransferase C subunit"/>
    <property type="match status" value="1"/>
</dbReference>
<dbReference type="EC" id="6.3.5.-" evidence="6"/>
<dbReference type="RefSeq" id="WP_022382420.1">
    <property type="nucleotide sequence ID" value="NZ_AP019697.1"/>
</dbReference>
<organism evidence="7 8">
    <name type="scientific">Dialister hominis</name>
    <dbReference type="NCBI Taxonomy" id="2582419"/>
    <lineage>
        <taxon>Bacteria</taxon>
        <taxon>Bacillati</taxon>
        <taxon>Bacillota</taxon>
        <taxon>Negativicutes</taxon>
        <taxon>Veillonellales</taxon>
        <taxon>Veillonellaceae</taxon>
        <taxon>Dialister</taxon>
    </lineage>
</organism>
<dbReference type="AlphaFoldDB" id="A0A8D5A2M1"/>
<dbReference type="Proteomes" id="UP000320585">
    <property type="component" value="Chromosome"/>
</dbReference>
<keyword evidence="8" id="KW-1185">Reference proteome</keyword>
<evidence type="ECO:0000256" key="4">
    <source>
        <dbReference type="ARBA" id="ARBA00047380"/>
    </source>
</evidence>
<gene>
    <name evidence="6 7" type="primary">gatC</name>
    <name evidence="7" type="ORF">Dia5BBH33_10960</name>
</gene>
<dbReference type="InterPro" id="IPR036113">
    <property type="entry name" value="Asp/Glu-ADT_sf_sub_c"/>
</dbReference>
<comment type="catalytic activity">
    <reaction evidence="5 6">
        <text>L-glutamyl-tRNA(Gln) + L-glutamine + ATP + H2O = L-glutaminyl-tRNA(Gln) + L-glutamate + ADP + phosphate + H(+)</text>
        <dbReference type="Rhea" id="RHEA:17521"/>
        <dbReference type="Rhea" id="RHEA-COMP:9681"/>
        <dbReference type="Rhea" id="RHEA-COMP:9684"/>
        <dbReference type="ChEBI" id="CHEBI:15377"/>
        <dbReference type="ChEBI" id="CHEBI:15378"/>
        <dbReference type="ChEBI" id="CHEBI:29985"/>
        <dbReference type="ChEBI" id="CHEBI:30616"/>
        <dbReference type="ChEBI" id="CHEBI:43474"/>
        <dbReference type="ChEBI" id="CHEBI:58359"/>
        <dbReference type="ChEBI" id="CHEBI:78520"/>
        <dbReference type="ChEBI" id="CHEBI:78521"/>
        <dbReference type="ChEBI" id="CHEBI:456216"/>
    </reaction>
</comment>
<dbReference type="PANTHER" id="PTHR15004:SF0">
    <property type="entry name" value="GLUTAMYL-TRNA(GLN) AMIDOTRANSFERASE SUBUNIT C, MITOCHONDRIAL"/>
    <property type="match status" value="1"/>
</dbReference>
<comment type="catalytic activity">
    <reaction evidence="4 6">
        <text>L-aspartyl-tRNA(Asn) + L-glutamine + ATP + H2O = L-asparaginyl-tRNA(Asn) + L-glutamate + ADP + phosphate + 2 H(+)</text>
        <dbReference type="Rhea" id="RHEA:14513"/>
        <dbReference type="Rhea" id="RHEA-COMP:9674"/>
        <dbReference type="Rhea" id="RHEA-COMP:9677"/>
        <dbReference type="ChEBI" id="CHEBI:15377"/>
        <dbReference type="ChEBI" id="CHEBI:15378"/>
        <dbReference type="ChEBI" id="CHEBI:29985"/>
        <dbReference type="ChEBI" id="CHEBI:30616"/>
        <dbReference type="ChEBI" id="CHEBI:43474"/>
        <dbReference type="ChEBI" id="CHEBI:58359"/>
        <dbReference type="ChEBI" id="CHEBI:78515"/>
        <dbReference type="ChEBI" id="CHEBI:78516"/>
        <dbReference type="ChEBI" id="CHEBI:456216"/>
    </reaction>
</comment>
<evidence type="ECO:0000256" key="1">
    <source>
        <dbReference type="ARBA" id="ARBA00010757"/>
    </source>
</evidence>
<evidence type="ECO:0000256" key="5">
    <source>
        <dbReference type="ARBA" id="ARBA00047913"/>
    </source>
</evidence>
<comment type="subunit">
    <text evidence="2 6">Heterotrimer of A, B and C subunits.</text>
</comment>
<dbReference type="GO" id="GO:0005524">
    <property type="term" value="F:ATP binding"/>
    <property type="evidence" value="ECO:0007669"/>
    <property type="project" value="UniProtKB-KW"/>
</dbReference>
<dbReference type="GO" id="GO:0050567">
    <property type="term" value="F:glutaminyl-tRNA synthase (glutamine-hydrolyzing) activity"/>
    <property type="evidence" value="ECO:0007669"/>
    <property type="project" value="UniProtKB-UniRule"/>
</dbReference>
<dbReference type="Pfam" id="PF02686">
    <property type="entry name" value="GatC"/>
    <property type="match status" value="1"/>
</dbReference>
<dbReference type="GO" id="GO:0006412">
    <property type="term" value="P:translation"/>
    <property type="evidence" value="ECO:0007669"/>
    <property type="project" value="UniProtKB-UniRule"/>
</dbReference>
<evidence type="ECO:0000313" key="8">
    <source>
        <dbReference type="Proteomes" id="UP000320585"/>
    </source>
</evidence>
<evidence type="ECO:0000256" key="2">
    <source>
        <dbReference type="ARBA" id="ARBA00011123"/>
    </source>
</evidence>
<proteinExistence type="inferred from homology"/>
<dbReference type="GO" id="GO:0070681">
    <property type="term" value="P:glutaminyl-tRNAGln biosynthesis via transamidation"/>
    <property type="evidence" value="ECO:0007669"/>
    <property type="project" value="TreeGrafter"/>
</dbReference>
<dbReference type="NCBIfam" id="TIGR00135">
    <property type="entry name" value="gatC"/>
    <property type="match status" value="1"/>
</dbReference>
<dbReference type="GeneID" id="92716311"/>
<keyword evidence="6" id="KW-0648">Protein biosynthesis</keyword>
<dbReference type="GO" id="GO:0006450">
    <property type="term" value="P:regulation of translational fidelity"/>
    <property type="evidence" value="ECO:0007669"/>
    <property type="project" value="InterPro"/>
</dbReference>
<keyword evidence="7" id="KW-0808">Transferase</keyword>
<dbReference type="GO" id="GO:0016740">
    <property type="term" value="F:transferase activity"/>
    <property type="evidence" value="ECO:0007669"/>
    <property type="project" value="UniProtKB-KW"/>
</dbReference>
<keyword evidence="6" id="KW-0436">Ligase</keyword>
<reference evidence="8" key="1">
    <citation type="submission" date="2019-05" db="EMBL/GenBank/DDBJ databases">
        <title>Complete genome sequencing of Dialister sp. strain 5BBH33.</title>
        <authorList>
            <person name="Sakamoto M."/>
            <person name="Murakami T."/>
            <person name="Mori H."/>
        </authorList>
    </citation>
    <scope>NUCLEOTIDE SEQUENCE [LARGE SCALE GENOMIC DNA]</scope>
    <source>
        <strain evidence="8">5BBH33</strain>
    </source>
</reference>
<dbReference type="PANTHER" id="PTHR15004">
    <property type="entry name" value="GLUTAMYL-TRNA(GLN) AMIDOTRANSFERASE SUBUNIT C, MITOCHONDRIAL"/>
    <property type="match status" value="1"/>
</dbReference>
<evidence type="ECO:0000256" key="6">
    <source>
        <dbReference type="HAMAP-Rule" id="MF_00122"/>
    </source>
</evidence>
<accession>A0A8D5A2M1</accession>
<dbReference type="KEGG" id="dho:Dia5BBH33_10960"/>
<dbReference type="OrthoDB" id="9813938at2"/>
<evidence type="ECO:0000313" key="7">
    <source>
        <dbReference type="EMBL" id="BBK25161.1"/>
    </source>
</evidence>
<keyword evidence="6" id="KW-0547">Nucleotide-binding</keyword>
<dbReference type="EMBL" id="AP019697">
    <property type="protein sequence ID" value="BBK25161.1"/>
    <property type="molecule type" value="Genomic_DNA"/>
</dbReference>
<evidence type="ECO:0000256" key="3">
    <source>
        <dbReference type="ARBA" id="ARBA00024799"/>
    </source>
</evidence>
<dbReference type="HAMAP" id="MF_00122">
    <property type="entry name" value="GatC"/>
    <property type="match status" value="1"/>
</dbReference>
<comment type="function">
    <text evidence="3 6">Allows the formation of correctly charged Asn-tRNA(Asn) or Gln-tRNA(Gln) through the transamidation of misacylated Asp-tRNA(Asn) or Glu-tRNA(Gln) in organisms which lack either or both of asparaginyl-tRNA or glutaminyl-tRNA synthetases. The reaction takes place in the presence of glutamine and ATP through an activated phospho-Asp-tRNA(Asn) or phospho-Glu-tRNA(Gln).</text>
</comment>
<name>A0A8D5A2M1_9FIRM</name>
<protein>
    <recommendedName>
        <fullName evidence="6">Aspartyl/glutamyl-tRNA(Asn/Gln) amidotransferase subunit C</fullName>
        <shortName evidence="6">Asp/Glu-ADT subunit C</shortName>
        <ecNumber evidence="6">6.3.5.-</ecNumber>
    </recommendedName>
</protein>
<comment type="similarity">
    <text evidence="1 6">Belongs to the GatC family.</text>
</comment>